<feature type="transmembrane region" description="Helical" evidence="1">
    <location>
        <begin position="88"/>
        <end position="109"/>
    </location>
</feature>
<sequence length="510" mass="58970">MFSIKNFPTLKTHKTIAIIVIVLYLLSLTKSLYTSRLGFGLVDEGENVHNGLRIINGEIPYRDFFAYLPPLKNTWAAFAFKFFGVNVYAPRLLSSLIFSFFPPLVFLLARRFTNLKYALIPAILLVFAELNMERLYYYSFIFAGFYLFVRDFKSDRKVFLLLSGLLIGIGSMIRLDAGGIFFLGLSLGTLIYGGFFFFRKVIPLFMIGFTIPFIILLNWLVRNNIVEIFLKRIFINPYLMTKVYSLPMPSFFNIFPKNITPQDLFRSYETIFLYTILSIYIIFFVYLYRNWKKVWTKNFELGTLSIIGILLMPYMLGRGDMGHFIKGGIPAFILGTYLISKTNKFKVITASLIFTILCSGIAQVIWATKFYDTKLTFDTGSIFLNSSWPKNSTLISADTINSAIEFVKSNTNRDEQFLALPYMAGLYFLSGKTSPMYYDNVFFTYLSSETDYLNNLKSKDIKVVIYDPLNGPPSDKKSIAQYYPRIHDYIITNYEIVTETQEGWLFMKKK</sequence>
<feature type="transmembrane region" description="Helical" evidence="1">
    <location>
        <begin position="347"/>
        <end position="366"/>
    </location>
</feature>
<keyword evidence="1" id="KW-0472">Membrane</keyword>
<feature type="transmembrane region" description="Helical" evidence="1">
    <location>
        <begin position="158"/>
        <end position="175"/>
    </location>
</feature>
<organism evidence="2 3">
    <name type="scientific">Candidatus Azambacteria bacterium GW2011_GWB1_42_17</name>
    <dbReference type="NCBI Taxonomy" id="1618615"/>
    <lineage>
        <taxon>Bacteria</taxon>
        <taxon>Candidatus Azamiibacteriota</taxon>
    </lineage>
</organism>
<feature type="transmembrane region" description="Helical" evidence="1">
    <location>
        <begin position="180"/>
        <end position="198"/>
    </location>
</feature>
<feature type="transmembrane region" description="Helical" evidence="1">
    <location>
        <begin position="204"/>
        <end position="221"/>
    </location>
</feature>
<dbReference type="EMBL" id="LCDB01000003">
    <property type="protein sequence ID" value="KKS44785.1"/>
    <property type="molecule type" value="Genomic_DNA"/>
</dbReference>
<dbReference type="Proteomes" id="UP000033986">
    <property type="component" value="Unassembled WGS sequence"/>
</dbReference>
<evidence type="ECO:0000256" key="1">
    <source>
        <dbReference type="SAM" id="Phobius"/>
    </source>
</evidence>
<feature type="transmembrane region" description="Helical" evidence="1">
    <location>
        <begin position="323"/>
        <end position="340"/>
    </location>
</feature>
<evidence type="ECO:0008006" key="4">
    <source>
        <dbReference type="Google" id="ProtNLM"/>
    </source>
</evidence>
<keyword evidence="1" id="KW-1133">Transmembrane helix</keyword>
<keyword evidence="1" id="KW-0812">Transmembrane</keyword>
<feature type="transmembrane region" description="Helical" evidence="1">
    <location>
        <begin position="271"/>
        <end position="287"/>
    </location>
</feature>
<feature type="transmembrane region" description="Helical" evidence="1">
    <location>
        <begin position="12"/>
        <end position="33"/>
    </location>
</feature>
<reference evidence="2 3" key="1">
    <citation type="journal article" date="2015" name="Nature">
        <title>rRNA introns, odd ribosomes, and small enigmatic genomes across a large radiation of phyla.</title>
        <authorList>
            <person name="Brown C.T."/>
            <person name="Hug L.A."/>
            <person name="Thomas B.C."/>
            <person name="Sharon I."/>
            <person name="Castelle C.J."/>
            <person name="Singh A."/>
            <person name="Wilkins M.J."/>
            <person name="Williams K.H."/>
            <person name="Banfield J.F."/>
        </authorList>
    </citation>
    <scope>NUCLEOTIDE SEQUENCE [LARGE SCALE GENOMIC DNA]</scope>
</reference>
<proteinExistence type="predicted"/>
<accession>A0A0G0Z7V1</accession>
<evidence type="ECO:0000313" key="3">
    <source>
        <dbReference type="Proteomes" id="UP000033986"/>
    </source>
</evidence>
<dbReference type="AlphaFoldDB" id="A0A0G0Z7V1"/>
<comment type="caution">
    <text evidence="2">The sequence shown here is derived from an EMBL/GenBank/DDBJ whole genome shotgun (WGS) entry which is preliminary data.</text>
</comment>
<protein>
    <recommendedName>
        <fullName evidence="4">Glycosyltransferase RgtA/B/C/D-like domain-containing protein</fullName>
    </recommendedName>
</protein>
<evidence type="ECO:0000313" key="2">
    <source>
        <dbReference type="EMBL" id="KKS44785.1"/>
    </source>
</evidence>
<feature type="transmembrane region" description="Helical" evidence="1">
    <location>
        <begin position="299"/>
        <end position="317"/>
    </location>
</feature>
<gene>
    <name evidence="2" type="ORF">UV07_C0003G0020</name>
</gene>
<feature type="transmembrane region" description="Helical" evidence="1">
    <location>
        <begin position="233"/>
        <end position="251"/>
    </location>
</feature>
<name>A0A0G0Z7V1_9BACT</name>